<sequence>MSEDSKPQEPSEEKSSRKIKSPRLRVPRENFTHAKSKASKEKKTSRETGAVVPQVPEANVPHTPTHALASGTRTTGSKSADTKSRGRKTGHNTATGRRWPRVFAGSATAALAVGLVAAGTLFPGNDASAQLDPVAQALPMGDVIANCTGPTRLLSGSAAGADPEFAAASSSSKSQLSALVLSDPEGVLPGSSIDSLDNAATPLTTLATAPQETAPQETAPAASSAPATTLAPVTGVAKGKAAVVANKDISAATALRVQPLNGIAYPAIGSVVVGAKDGDLRGLAAANCQQASNDLWIAGASTTVGRTAVLVLSNSSKSPATVSLELFGKNGPLVAPGGKGLVVAPGTERSVVLSGLASDQELLSVHLKSTGGPVSAVVQQSVLRGLTPGGVDFLAPVQPPALTQTIPGVRVVDPAAASAVTGQPGYSDAGTALEVTVPGIRDVVVEVKAYGASGQVALPNGGVFTAGAGKVTELALAGLPQGSYTLTLNADSAVAATVRLMNSTKPGDAVDLAYAPATQRLGVNHLVTLPGGVSSNFVFTAPTGSASLTLTPVSSSGVLGPQKSVDLKAAMTSVIDPSALLGDGVAGVLISASGAPVFGTQLLGAKDSADIAVLPIVGSSADSQSLAITVKN</sequence>
<reference evidence="3" key="1">
    <citation type="journal article" date="2019" name="Int. J. Syst. Evol. Microbiol.">
        <title>The Global Catalogue of Microorganisms (GCM) 10K type strain sequencing project: providing services to taxonomists for standard genome sequencing and annotation.</title>
        <authorList>
            <consortium name="The Broad Institute Genomics Platform"/>
            <consortium name="The Broad Institute Genome Sequencing Center for Infectious Disease"/>
            <person name="Wu L."/>
            <person name="Ma J."/>
        </authorList>
    </citation>
    <scope>NUCLEOTIDE SEQUENCE [LARGE SCALE GENOMIC DNA]</scope>
    <source>
        <strain evidence="3">CGMCC 1.10698</strain>
    </source>
</reference>
<dbReference type="EMBL" id="JBHSCQ010000022">
    <property type="protein sequence ID" value="MFC4266858.1"/>
    <property type="molecule type" value="Genomic_DNA"/>
</dbReference>
<organism evidence="2 3">
    <name type="scientific">Arthrobacter cryoconiti</name>
    <dbReference type="NCBI Taxonomy" id="748907"/>
    <lineage>
        <taxon>Bacteria</taxon>
        <taxon>Bacillati</taxon>
        <taxon>Actinomycetota</taxon>
        <taxon>Actinomycetes</taxon>
        <taxon>Micrococcales</taxon>
        <taxon>Micrococcaceae</taxon>
        <taxon>Arthrobacter</taxon>
    </lineage>
</organism>
<accession>A0ABV8R4G4</accession>
<dbReference type="RefSeq" id="WP_230065919.1">
    <property type="nucleotide sequence ID" value="NZ_BAABLL010000010.1"/>
</dbReference>
<evidence type="ECO:0000313" key="3">
    <source>
        <dbReference type="Proteomes" id="UP001595773"/>
    </source>
</evidence>
<protein>
    <submittedName>
        <fullName evidence="2">DUF5719 family protein</fullName>
    </submittedName>
</protein>
<evidence type="ECO:0000313" key="2">
    <source>
        <dbReference type="EMBL" id="MFC4266858.1"/>
    </source>
</evidence>
<feature type="region of interest" description="Disordered" evidence="1">
    <location>
        <begin position="1"/>
        <end position="95"/>
    </location>
</feature>
<comment type="caution">
    <text evidence="2">The sequence shown here is derived from an EMBL/GenBank/DDBJ whole genome shotgun (WGS) entry which is preliminary data.</text>
</comment>
<feature type="compositionally biased region" description="Basic and acidic residues" evidence="1">
    <location>
        <begin position="26"/>
        <end position="46"/>
    </location>
</feature>
<name>A0ABV8R4G4_9MICC</name>
<keyword evidence="3" id="KW-1185">Reference proteome</keyword>
<dbReference type="InterPro" id="IPR043777">
    <property type="entry name" value="DUF5719"/>
</dbReference>
<dbReference type="Pfam" id="PF18986">
    <property type="entry name" value="DUF5719"/>
    <property type="match status" value="1"/>
</dbReference>
<dbReference type="Proteomes" id="UP001595773">
    <property type="component" value="Unassembled WGS sequence"/>
</dbReference>
<feature type="compositionally biased region" description="Basic and acidic residues" evidence="1">
    <location>
        <begin position="1"/>
        <end position="16"/>
    </location>
</feature>
<gene>
    <name evidence="2" type="ORF">ACFOW9_14710</name>
</gene>
<proteinExistence type="predicted"/>
<evidence type="ECO:0000256" key="1">
    <source>
        <dbReference type="SAM" id="MobiDB-lite"/>
    </source>
</evidence>